<feature type="region of interest" description="Disordered" evidence="2">
    <location>
        <begin position="86"/>
        <end position="106"/>
    </location>
</feature>
<evidence type="ECO:0000256" key="2">
    <source>
        <dbReference type="SAM" id="MobiDB-lite"/>
    </source>
</evidence>
<dbReference type="InterPro" id="IPR013103">
    <property type="entry name" value="RVT_2"/>
</dbReference>
<feature type="compositionally biased region" description="Low complexity" evidence="2">
    <location>
        <begin position="1015"/>
        <end position="1024"/>
    </location>
</feature>
<dbReference type="Gene3D" id="3.30.420.10">
    <property type="entry name" value="Ribonuclease H-like superfamily/Ribonuclease H"/>
    <property type="match status" value="1"/>
</dbReference>
<dbReference type="GO" id="GO:0003723">
    <property type="term" value="F:RNA binding"/>
    <property type="evidence" value="ECO:0007669"/>
    <property type="project" value="UniProtKB-KW"/>
</dbReference>
<dbReference type="Proteomes" id="UP001217918">
    <property type="component" value="Unassembled WGS sequence"/>
</dbReference>
<dbReference type="GO" id="GO:0015074">
    <property type="term" value="P:DNA integration"/>
    <property type="evidence" value="ECO:0007669"/>
    <property type="project" value="InterPro"/>
</dbReference>
<evidence type="ECO:0000259" key="3">
    <source>
        <dbReference type="PROSITE" id="PS50994"/>
    </source>
</evidence>
<dbReference type="EMBL" id="JAQQPM010000002">
    <property type="protein sequence ID" value="KAK2068171.1"/>
    <property type="molecule type" value="Genomic_DNA"/>
</dbReference>
<accession>A0AAD9HZ97</accession>
<dbReference type="GO" id="GO:0005634">
    <property type="term" value="C:nucleus"/>
    <property type="evidence" value="ECO:0007669"/>
    <property type="project" value="UniProtKB-ARBA"/>
</dbReference>
<evidence type="ECO:0000313" key="4">
    <source>
        <dbReference type="EMBL" id="KAK2068171.1"/>
    </source>
</evidence>
<feature type="region of interest" description="Disordered" evidence="2">
    <location>
        <begin position="367"/>
        <end position="386"/>
    </location>
</feature>
<comment type="caution">
    <text evidence="4">The sequence shown here is derived from an EMBL/GenBank/DDBJ whole genome shotgun (WGS) entry which is preliminary data.</text>
</comment>
<dbReference type="PROSITE" id="PS50994">
    <property type="entry name" value="INTEGRASE"/>
    <property type="match status" value="1"/>
</dbReference>
<evidence type="ECO:0000256" key="1">
    <source>
        <dbReference type="ARBA" id="ARBA00022884"/>
    </source>
</evidence>
<feature type="region of interest" description="Disordered" evidence="2">
    <location>
        <begin position="1380"/>
        <end position="1412"/>
    </location>
</feature>
<sequence length="1556" mass="173479">MADQAKGKASQSSDIKTLLLSLNTLKASIEDSVSAIKNISSTLASLTNSSNAAATRKTSYSPRFDPFSSTIDLDSPLCPPRKEPHLGPAIDNTATSNLDPPKDIGSKEGFKDTITSSIVKELSKKAYTIPDDSKLSRESNFEQWIQALSIVLRALGISNFLENPDISNTYSNSDQAVLLMLLRNSLSSSPRATISRPIESKKKDVYNEFHALTFSTYKKGLSAFNAEFNGYLAKLTIAKIDIDPSLILNQYFKALESKFPSWVSRQKSSIRQARILGLAASSLNIEYLIADILEESRNPATEAYRAAHVANSSNSTSNSNSNPNKKGKNKKKGKKKASYNIKGQNYSAKSAEQASFILGSYNLAVEEEEEESDSSSNSNSSSDSDTQLAQLLALKGYKKRKDFKGKGLKTSSNNKAKYKDNKPRRRPRDPALYNSWLYDTGSTDYISNSKERFTTFTPNTGQLRPINTGNGPVSPAGIGSITLEVLSRKAPPTYTKLVLDNVLYLPNININIVSGVRHYDSGGCLIKETLYGGDRRCIAVLDFKKSGFFLDVKGSSKPILHANFAFPLGLTSYNTTKSIEPQRNKIVVEIPSNSIRKEDYRPIIEDAIVSEAIEPYKRYKLRNSPAKGTTLEGVGPSLRGKRPRRPVVPLATAQAPYQSPCKTREPEPLTGTRDLPCVLREPVIEGNKVVEKAISSPTLKEPNIGQRDYYNLLNLAKLWHVRLGHIGLRLLKKTSSITKGLPNFDKIKEADFHCSSYLIEGDTVKIRPRPYNRNPIVLLLVDRKSRYRWVFNLPNKSGPIVANAIKGFFRGLRNGFGRYPTKFHFNGGTEITDLLTTWLAKRGIKFSTSAPYIHEQNGLVERSCFILEAVVELVNSTAITNKETTPFQALFNELEPGIPHIPNLERYRAIGARGEAIIPLEKRSKSLKFTSRTEEYKLLAVLGSKTYLVYIPSRRAVLKTSTVKFIEDNTVLSQPTDNTALEGELVDLDLDLEGAISPDPSNLNTEKPISIEIGPSKLESYESSSDSELDEPLPDKPINPVIVESTRPTISIRKPELPEAFPQTIEPIFAPKPIEVIAPNQPITNEPLNNSDLISEGDKMQLDYYKLLAKTSSYILSFVYKARKRVISKDSTPTTYKQVLKLPRDERSKWLEAITKEFIQLLELGVFKFLPRIARGFIQVEGLDYTITYASTSILPTWHILLAIVASNKAIYKLLLKYGYNPSTPNIIKLSKALYGLKQSPREWQDKLKILLKSLGYLPLISDPGVFYNAKTCYFIVTYVDDCLFIGPNIGYITDLKKRLNKVYAIEDLGPAAYFLGVQIIRDRPNRRLWLNQSLNRPIKSHLNAAKNLFKYLNSTKDYSICFSYNGNTVADLGPKLSNSSNTTTKLSRDFHSKEGSRPLTTTSTTIVDSRNSKGSSRTSIINSSLVPIGFSDSDFTGDKATSKSTYGYLYKLAGRPISWKTKRATTIALSTLEAETDGLTEAIREVQWIIGLFSELYRPIDYPITLYGDNQGSITVANDPALYARTKHTLLKFRYVREQVKAKIVTIIYLNTKCS</sequence>
<feature type="compositionally biased region" description="Basic residues" evidence="2">
    <location>
        <begin position="325"/>
        <end position="337"/>
    </location>
</feature>
<feature type="region of interest" description="Disordered" evidence="2">
    <location>
        <begin position="308"/>
        <end position="340"/>
    </location>
</feature>
<dbReference type="InterPro" id="IPR054722">
    <property type="entry name" value="PolX-like_BBD"/>
</dbReference>
<protein>
    <recommendedName>
        <fullName evidence="3">Integrase catalytic domain-containing protein</fullName>
    </recommendedName>
</protein>
<feature type="compositionally biased region" description="Low complexity" evidence="2">
    <location>
        <begin position="374"/>
        <end position="385"/>
    </location>
</feature>
<dbReference type="CDD" id="cd09272">
    <property type="entry name" value="RNase_HI_RT_Ty1"/>
    <property type="match status" value="1"/>
</dbReference>
<organism evidence="4 5">
    <name type="scientific">Phyllachora maydis</name>
    <dbReference type="NCBI Taxonomy" id="1825666"/>
    <lineage>
        <taxon>Eukaryota</taxon>
        <taxon>Fungi</taxon>
        <taxon>Dikarya</taxon>
        <taxon>Ascomycota</taxon>
        <taxon>Pezizomycotina</taxon>
        <taxon>Sordariomycetes</taxon>
        <taxon>Sordariomycetidae</taxon>
        <taxon>Phyllachorales</taxon>
        <taxon>Phyllachoraceae</taxon>
        <taxon>Phyllachora</taxon>
    </lineage>
</organism>
<gene>
    <name evidence="4" type="ORF">P8C59_002828</name>
</gene>
<feature type="region of interest" description="Disordered" evidence="2">
    <location>
        <begin position="402"/>
        <end position="433"/>
    </location>
</feature>
<dbReference type="PANTHER" id="PTHR11439:SF467">
    <property type="entry name" value="INTEGRASE CATALYTIC DOMAIN-CONTAINING PROTEIN"/>
    <property type="match status" value="1"/>
</dbReference>
<keyword evidence="5" id="KW-1185">Reference proteome</keyword>
<feature type="compositionally biased region" description="Polar residues" evidence="2">
    <location>
        <begin position="1399"/>
        <end position="1412"/>
    </location>
</feature>
<dbReference type="Pfam" id="PF22936">
    <property type="entry name" value="Pol_BBD"/>
    <property type="match status" value="1"/>
</dbReference>
<keyword evidence="1" id="KW-0694">RNA-binding</keyword>
<reference evidence="4" key="1">
    <citation type="journal article" date="2023" name="Mol. Plant Microbe Interact.">
        <title>Elucidating the Obligate Nature and Biological Capacity of an Invasive Fungal Corn Pathogen.</title>
        <authorList>
            <person name="MacCready J.S."/>
            <person name="Roggenkamp E.M."/>
            <person name="Gdanetz K."/>
            <person name="Chilvers M.I."/>
        </authorList>
    </citation>
    <scope>NUCLEOTIDE SEQUENCE</scope>
    <source>
        <strain evidence="4">PM02</strain>
    </source>
</reference>
<dbReference type="InterPro" id="IPR036397">
    <property type="entry name" value="RNaseH_sf"/>
</dbReference>
<name>A0AAD9HZ97_9PEZI</name>
<dbReference type="InterPro" id="IPR001584">
    <property type="entry name" value="Integrase_cat-core"/>
</dbReference>
<feature type="compositionally biased region" description="Low complexity" evidence="2">
    <location>
        <begin position="311"/>
        <end position="324"/>
    </location>
</feature>
<dbReference type="SUPFAM" id="SSF53098">
    <property type="entry name" value="Ribonuclease H-like"/>
    <property type="match status" value="1"/>
</dbReference>
<dbReference type="PANTHER" id="PTHR11439">
    <property type="entry name" value="GAG-POL-RELATED RETROTRANSPOSON"/>
    <property type="match status" value="1"/>
</dbReference>
<feature type="region of interest" description="Disordered" evidence="2">
    <location>
        <begin position="1014"/>
        <end position="1040"/>
    </location>
</feature>
<proteinExistence type="predicted"/>
<feature type="compositionally biased region" description="Basic and acidic residues" evidence="2">
    <location>
        <begin position="1387"/>
        <end position="1397"/>
    </location>
</feature>
<dbReference type="InterPro" id="IPR012337">
    <property type="entry name" value="RNaseH-like_sf"/>
</dbReference>
<dbReference type="Pfam" id="PF07727">
    <property type="entry name" value="RVT_2"/>
    <property type="match status" value="1"/>
</dbReference>
<feature type="domain" description="Integrase catalytic" evidence="3">
    <location>
        <begin position="738"/>
        <end position="927"/>
    </location>
</feature>
<evidence type="ECO:0000313" key="5">
    <source>
        <dbReference type="Proteomes" id="UP001217918"/>
    </source>
</evidence>